<evidence type="ECO:0008006" key="4">
    <source>
        <dbReference type="Google" id="ProtNLM"/>
    </source>
</evidence>
<keyword evidence="1" id="KW-0472">Membrane</keyword>
<feature type="transmembrane region" description="Helical" evidence="1">
    <location>
        <begin position="75"/>
        <end position="91"/>
    </location>
</feature>
<dbReference type="EMBL" id="SMCQ01000015">
    <property type="protein sequence ID" value="TCV96936.1"/>
    <property type="molecule type" value="Genomic_DNA"/>
</dbReference>
<protein>
    <recommendedName>
        <fullName evidence="4">DUF3784 domain-containing protein</fullName>
    </recommendedName>
</protein>
<comment type="caution">
    <text evidence="2">The sequence shown here is derived from an EMBL/GenBank/DDBJ whole genome shotgun (WGS) entry which is preliminary data.</text>
</comment>
<accession>A0A4R3YWP3</accession>
<keyword evidence="1" id="KW-0812">Transmembrane</keyword>
<dbReference type="AlphaFoldDB" id="A0A4R3YWP3"/>
<organism evidence="2 3">
    <name type="scientific">Longibaculum muris</name>
    <dbReference type="NCBI Taxonomy" id="1796628"/>
    <lineage>
        <taxon>Bacteria</taxon>
        <taxon>Bacillati</taxon>
        <taxon>Bacillota</taxon>
        <taxon>Erysipelotrichia</taxon>
        <taxon>Erysipelotrichales</taxon>
        <taxon>Coprobacillaceae</taxon>
        <taxon>Longibaculum</taxon>
    </lineage>
</organism>
<reference evidence="2 3" key="1">
    <citation type="submission" date="2019-03" db="EMBL/GenBank/DDBJ databases">
        <title>Genomic Encyclopedia of Type Strains, Phase IV (KMG-IV): sequencing the most valuable type-strain genomes for metagenomic binning, comparative biology and taxonomic classification.</title>
        <authorList>
            <person name="Goeker M."/>
        </authorList>
    </citation>
    <scope>NUCLEOTIDE SEQUENCE [LARGE SCALE GENOMIC DNA]</scope>
    <source>
        <strain evidence="2 3">DSM 29487</strain>
    </source>
</reference>
<dbReference type="Proteomes" id="UP000295515">
    <property type="component" value="Unassembled WGS sequence"/>
</dbReference>
<dbReference type="RefSeq" id="WP_066445196.1">
    <property type="nucleotide sequence ID" value="NZ_JANKBF010000038.1"/>
</dbReference>
<evidence type="ECO:0000313" key="3">
    <source>
        <dbReference type="Proteomes" id="UP000295515"/>
    </source>
</evidence>
<proteinExistence type="predicted"/>
<evidence type="ECO:0000256" key="1">
    <source>
        <dbReference type="SAM" id="Phobius"/>
    </source>
</evidence>
<evidence type="ECO:0000313" key="2">
    <source>
        <dbReference type="EMBL" id="TCV96936.1"/>
    </source>
</evidence>
<gene>
    <name evidence="2" type="ORF">EDD60_1156</name>
</gene>
<name>A0A4R3YWP3_9FIRM</name>
<keyword evidence="3" id="KW-1185">Reference proteome</keyword>
<keyword evidence="1" id="KW-1133">Transmembrane helix</keyword>
<feature type="transmembrane region" description="Helical" evidence="1">
    <location>
        <begin position="48"/>
        <end position="68"/>
    </location>
</feature>
<dbReference type="GeneID" id="98915838"/>
<sequence>MENIIFLAIGLLLLFYAYQLIVKHNIKIMHDYHYQKVNDSQKKAYPQVVGLGLFVMGVDYFLVVLLYILSGKFSAILILLGTVLGIGILIYG</sequence>